<comment type="caution">
    <text evidence="1">The sequence shown here is derived from an EMBL/GenBank/DDBJ whole genome shotgun (WGS) entry which is preliminary data.</text>
</comment>
<reference evidence="1 2" key="1">
    <citation type="journal article" date="2019" name="Int. J. Syst. Evol. Microbiol.">
        <title>The Global Catalogue of Microorganisms (GCM) 10K type strain sequencing project: providing services to taxonomists for standard genome sequencing and annotation.</title>
        <authorList>
            <consortium name="The Broad Institute Genomics Platform"/>
            <consortium name="The Broad Institute Genome Sequencing Center for Infectious Disease"/>
            <person name="Wu L."/>
            <person name="Ma J."/>
        </authorList>
    </citation>
    <scope>NUCLEOTIDE SEQUENCE [LARGE SCALE GENOMIC DNA]</scope>
    <source>
        <strain evidence="1 2">JCM 10367</strain>
    </source>
</reference>
<evidence type="ECO:0000313" key="1">
    <source>
        <dbReference type="EMBL" id="GAA0635675.1"/>
    </source>
</evidence>
<evidence type="ECO:0000313" key="2">
    <source>
        <dbReference type="Proteomes" id="UP001500724"/>
    </source>
</evidence>
<protein>
    <submittedName>
        <fullName evidence="1">Uncharacterized protein</fullName>
    </submittedName>
</protein>
<proteinExistence type="predicted"/>
<dbReference type="EMBL" id="BAAAGU010000007">
    <property type="protein sequence ID" value="GAA0635675.1"/>
    <property type="molecule type" value="Genomic_DNA"/>
</dbReference>
<sequence length="104" mass="10881">MRQTVDVGAQLVVGPAPAVGGAEHRPVAGLPGEQFGGAVEPFGVLQLRQVEAELGPLFRWREVVAGEGVDVRGGSWIHDDSPPRRGGLAGKERIVLVTAVNGPR</sequence>
<keyword evidence="2" id="KW-1185">Reference proteome</keyword>
<dbReference type="Proteomes" id="UP001500724">
    <property type="component" value="Unassembled WGS sequence"/>
</dbReference>
<name>A0ABN1HAI8_9ACTN</name>
<accession>A0ABN1HAI8</accession>
<organism evidence="1 2">
    <name type="scientific">Streptomyces thermocarboxydovorans</name>
    <dbReference type="NCBI Taxonomy" id="59298"/>
    <lineage>
        <taxon>Bacteria</taxon>
        <taxon>Bacillati</taxon>
        <taxon>Actinomycetota</taxon>
        <taxon>Actinomycetes</taxon>
        <taxon>Kitasatosporales</taxon>
        <taxon>Streptomycetaceae</taxon>
        <taxon>Streptomyces</taxon>
    </lineage>
</organism>
<gene>
    <name evidence="1" type="ORF">GCM10009535_09690</name>
</gene>